<dbReference type="SUPFAM" id="SSF49503">
    <property type="entry name" value="Cupredoxins"/>
    <property type="match status" value="3"/>
</dbReference>
<dbReference type="Pfam" id="PF07732">
    <property type="entry name" value="Cu-oxidase_3"/>
    <property type="match status" value="1"/>
</dbReference>
<dbReference type="OMA" id="VTWNGVQ"/>
<keyword evidence="4" id="KW-0732">Signal</keyword>
<dbReference type="PANTHER" id="PTHR11709">
    <property type="entry name" value="MULTI-COPPER OXIDASE"/>
    <property type="match status" value="1"/>
</dbReference>
<dbReference type="InterPro" id="IPR045087">
    <property type="entry name" value="Cu-oxidase_fam"/>
</dbReference>
<organism evidence="8 9">
    <name type="scientific">Capsicum annuum</name>
    <name type="common">Capsicum pepper</name>
    <dbReference type="NCBI Taxonomy" id="4072"/>
    <lineage>
        <taxon>Eukaryota</taxon>
        <taxon>Viridiplantae</taxon>
        <taxon>Streptophyta</taxon>
        <taxon>Embryophyta</taxon>
        <taxon>Tracheophyta</taxon>
        <taxon>Spermatophyta</taxon>
        <taxon>Magnoliopsida</taxon>
        <taxon>eudicotyledons</taxon>
        <taxon>Gunneridae</taxon>
        <taxon>Pentapetalae</taxon>
        <taxon>asterids</taxon>
        <taxon>lamiids</taxon>
        <taxon>Solanales</taxon>
        <taxon>Solanaceae</taxon>
        <taxon>Solanoideae</taxon>
        <taxon>Capsiceae</taxon>
        <taxon>Capsicum</taxon>
    </lineage>
</organism>
<comment type="similarity">
    <text evidence="1">Belongs to the multicopper oxidase family.</text>
</comment>
<sequence length="699" mass="78559">MNNKMRCVLAILLAMTCISVNGEDPYLFYEWKVTYGTLSPLGVPQKVILINNQFPGPRINGTSNNNVHVNVFNQLDEPLLFTWNGIQQRKNSWQEGTLGTNCPIPPGTNYTYRFQVKDQIGSYYYYPTTGLLRAAGGYGPLTVVSRALIPVPFDKPEDDYTVLVGDWYTKSHTELRSMLDTGRGLGRPQGLVINGKSGKGDGKDEPMYTLTPGKTYRFRFCNVGMKDSINVRFQGHTMRLVEIEGSHVVQNVYDSLDIHLGQCLSVLVTADKEPKDYFIVASTRFTKEPHTATATIRYANSKSPASPQLPKAPEGWEWSLNQFRSFRWNLTNSAARPNPQGSYHYGKINISRTIKLVTSAGKVDGKLRYAINGISHVDPPTPIRLAQHYGVSDKVFKYDLIKDDYKPTGEDGQDKITLGPSVINGTWKSFVEFVIENPGKSVQSFHMSGYAFFAVSIEPGRWSPEKRKNYNLLDAVSRNTIQVYPNSFAVIMTALDNAGLWNIRSNSMEKHYLGQQFYLSVHAATVSLQDEYNMPDNNLLCVAEVVIVGGNYMGVWEEGPNCWRWKSSTKKTMSIPLRHNESYDDMVRSVIESGELECEPKNIVISYVMNGWGKIHLTFINNDRHMSLYMLDVVADGSRPLLRINIVPGSPTIPPPQLTIDEDDSFEDESLDVNPKNSEDDSMELEDPISLKKGEKSAN</sequence>
<keyword evidence="9" id="KW-1185">Reference proteome</keyword>
<evidence type="ECO:0000313" key="8">
    <source>
        <dbReference type="EMBL" id="PHT64980.1"/>
    </source>
</evidence>
<evidence type="ECO:0000256" key="1">
    <source>
        <dbReference type="ARBA" id="ARBA00010609"/>
    </source>
</evidence>
<dbReference type="InterPro" id="IPR008972">
    <property type="entry name" value="Cupredoxin"/>
</dbReference>
<evidence type="ECO:0000256" key="2">
    <source>
        <dbReference type="ARBA" id="ARBA00023180"/>
    </source>
</evidence>
<feature type="domain" description="Plastocyanin-like" evidence="5">
    <location>
        <begin position="158"/>
        <end position="300"/>
    </location>
</feature>
<gene>
    <name evidence="8" type="ORF">T459_29405</name>
</gene>
<feature type="chain" id="PRO_5013861604" evidence="4">
    <location>
        <begin position="23"/>
        <end position="699"/>
    </location>
</feature>
<proteinExistence type="inferred from homology"/>
<evidence type="ECO:0000256" key="3">
    <source>
        <dbReference type="SAM" id="MobiDB-lite"/>
    </source>
</evidence>
<dbReference type="Pfam" id="PF00394">
    <property type="entry name" value="Cu-oxidase"/>
    <property type="match status" value="1"/>
</dbReference>
<feature type="domain" description="Plastocyanin-like" evidence="7">
    <location>
        <begin position="33"/>
        <end position="146"/>
    </location>
</feature>
<name>A0A2G2Y5H1_CAPAN</name>
<dbReference type="Proteomes" id="UP000222542">
    <property type="component" value="Unassembled WGS sequence"/>
</dbReference>
<dbReference type="PANTHER" id="PTHR11709:SF305">
    <property type="entry name" value="L-ASCORBATE OXIDASE HOMOLOG"/>
    <property type="match status" value="1"/>
</dbReference>
<dbReference type="Gene3D" id="2.60.40.420">
    <property type="entry name" value="Cupredoxins - blue copper proteins"/>
    <property type="match status" value="3"/>
</dbReference>
<comment type="caution">
    <text evidence="8">The sequence shown here is derived from an EMBL/GenBank/DDBJ whole genome shotgun (WGS) entry which is preliminary data.</text>
</comment>
<dbReference type="GO" id="GO:0016491">
    <property type="term" value="F:oxidoreductase activity"/>
    <property type="evidence" value="ECO:0000318"/>
    <property type="project" value="GO_Central"/>
</dbReference>
<protein>
    <submittedName>
        <fullName evidence="8">L-ascorbate oxidase -like protein</fullName>
    </submittedName>
</protein>
<dbReference type="InterPro" id="IPR011706">
    <property type="entry name" value="Cu-oxidase_C"/>
</dbReference>
<keyword evidence="2" id="KW-0325">Glycoprotein</keyword>
<dbReference type="STRING" id="4072.A0A2G2Y5H1"/>
<evidence type="ECO:0000259" key="6">
    <source>
        <dbReference type="Pfam" id="PF07731"/>
    </source>
</evidence>
<feature type="region of interest" description="Disordered" evidence="3">
    <location>
        <begin position="652"/>
        <end position="699"/>
    </location>
</feature>
<dbReference type="Pfam" id="PF07731">
    <property type="entry name" value="Cu-oxidase_2"/>
    <property type="match status" value="1"/>
</dbReference>
<evidence type="ECO:0000313" key="9">
    <source>
        <dbReference type="Proteomes" id="UP000222542"/>
    </source>
</evidence>
<evidence type="ECO:0000259" key="7">
    <source>
        <dbReference type="Pfam" id="PF07732"/>
    </source>
</evidence>
<dbReference type="AlphaFoldDB" id="A0A2G2Y5H1"/>
<evidence type="ECO:0000259" key="5">
    <source>
        <dbReference type="Pfam" id="PF00394"/>
    </source>
</evidence>
<accession>A0A2G2Y5H1</accession>
<dbReference type="EMBL" id="AYRZ02000012">
    <property type="protein sequence ID" value="PHT64980.1"/>
    <property type="molecule type" value="Genomic_DNA"/>
</dbReference>
<evidence type="ECO:0000256" key="4">
    <source>
        <dbReference type="SAM" id="SignalP"/>
    </source>
</evidence>
<dbReference type="GO" id="GO:0005507">
    <property type="term" value="F:copper ion binding"/>
    <property type="evidence" value="ECO:0007669"/>
    <property type="project" value="InterPro"/>
</dbReference>
<dbReference type="Gramene" id="PHT64980">
    <property type="protein sequence ID" value="PHT64980"/>
    <property type="gene ID" value="T459_29405"/>
</dbReference>
<feature type="compositionally biased region" description="Basic and acidic residues" evidence="3">
    <location>
        <begin position="689"/>
        <end position="699"/>
    </location>
</feature>
<dbReference type="InterPro" id="IPR011707">
    <property type="entry name" value="Cu-oxidase-like_N"/>
</dbReference>
<dbReference type="InterPro" id="IPR001117">
    <property type="entry name" value="Cu-oxidase_2nd"/>
</dbReference>
<reference evidence="8 9" key="1">
    <citation type="journal article" date="2014" name="Nat. Genet.">
        <title>Genome sequence of the hot pepper provides insights into the evolution of pungency in Capsicum species.</title>
        <authorList>
            <person name="Kim S."/>
            <person name="Park M."/>
            <person name="Yeom S.I."/>
            <person name="Kim Y.M."/>
            <person name="Lee J.M."/>
            <person name="Lee H.A."/>
            <person name="Seo E."/>
            <person name="Choi J."/>
            <person name="Cheong K."/>
            <person name="Kim K.T."/>
            <person name="Jung K."/>
            <person name="Lee G.W."/>
            <person name="Oh S.K."/>
            <person name="Bae C."/>
            <person name="Kim S.B."/>
            <person name="Lee H.Y."/>
            <person name="Kim S.Y."/>
            <person name="Kim M.S."/>
            <person name="Kang B.C."/>
            <person name="Jo Y.D."/>
            <person name="Yang H.B."/>
            <person name="Jeong H.J."/>
            <person name="Kang W.H."/>
            <person name="Kwon J.K."/>
            <person name="Shin C."/>
            <person name="Lim J.Y."/>
            <person name="Park J.H."/>
            <person name="Huh J.H."/>
            <person name="Kim J.S."/>
            <person name="Kim B.D."/>
            <person name="Cohen O."/>
            <person name="Paran I."/>
            <person name="Suh M.C."/>
            <person name="Lee S.B."/>
            <person name="Kim Y.K."/>
            <person name="Shin Y."/>
            <person name="Noh S.J."/>
            <person name="Park J."/>
            <person name="Seo Y.S."/>
            <person name="Kwon S.Y."/>
            <person name="Kim H.A."/>
            <person name="Park J.M."/>
            <person name="Kim H.J."/>
            <person name="Choi S.B."/>
            <person name="Bosland P.W."/>
            <person name="Reeves G."/>
            <person name="Jo S.H."/>
            <person name="Lee B.W."/>
            <person name="Cho H.T."/>
            <person name="Choi H.S."/>
            <person name="Lee M.S."/>
            <person name="Yu Y."/>
            <person name="Do Choi Y."/>
            <person name="Park B.S."/>
            <person name="van Deynze A."/>
            <person name="Ashrafi H."/>
            <person name="Hill T."/>
            <person name="Kim W.T."/>
            <person name="Pai H.S."/>
            <person name="Ahn H.K."/>
            <person name="Yeam I."/>
            <person name="Giovannoni J.J."/>
            <person name="Rose J.K."/>
            <person name="Sorensen I."/>
            <person name="Lee S.J."/>
            <person name="Kim R.W."/>
            <person name="Choi I.Y."/>
            <person name="Choi B.S."/>
            <person name="Lim J.S."/>
            <person name="Lee Y.H."/>
            <person name="Choi D."/>
        </authorList>
    </citation>
    <scope>NUCLEOTIDE SEQUENCE [LARGE SCALE GENOMIC DNA]</scope>
    <source>
        <strain evidence="9">cv. CM334</strain>
    </source>
</reference>
<feature type="domain" description="Plastocyanin-like" evidence="6">
    <location>
        <begin position="397"/>
        <end position="521"/>
    </location>
</feature>
<feature type="signal peptide" evidence="4">
    <location>
        <begin position="1"/>
        <end position="22"/>
    </location>
</feature>
<feature type="compositionally biased region" description="Acidic residues" evidence="3">
    <location>
        <begin position="660"/>
        <end position="671"/>
    </location>
</feature>
<reference evidence="8 9" key="2">
    <citation type="journal article" date="2017" name="Genome Biol.">
        <title>New reference genome sequences of hot pepper reveal the massive evolution of plant disease-resistance genes by retroduplication.</title>
        <authorList>
            <person name="Kim S."/>
            <person name="Park J."/>
            <person name="Yeom S.I."/>
            <person name="Kim Y.M."/>
            <person name="Seo E."/>
            <person name="Kim K.T."/>
            <person name="Kim M.S."/>
            <person name="Lee J.M."/>
            <person name="Cheong K."/>
            <person name="Shin H.S."/>
            <person name="Kim S.B."/>
            <person name="Han K."/>
            <person name="Lee J."/>
            <person name="Park M."/>
            <person name="Lee H.A."/>
            <person name="Lee H.Y."/>
            <person name="Lee Y."/>
            <person name="Oh S."/>
            <person name="Lee J.H."/>
            <person name="Choi E."/>
            <person name="Choi E."/>
            <person name="Lee S.E."/>
            <person name="Jeon J."/>
            <person name="Kim H."/>
            <person name="Choi G."/>
            <person name="Song H."/>
            <person name="Lee J."/>
            <person name="Lee S.C."/>
            <person name="Kwon J.K."/>
            <person name="Lee H.Y."/>
            <person name="Koo N."/>
            <person name="Hong Y."/>
            <person name="Kim R.W."/>
            <person name="Kang W.H."/>
            <person name="Huh J.H."/>
            <person name="Kang B.C."/>
            <person name="Yang T.J."/>
            <person name="Lee Y.H."/>
            <person name="Bennetzen J.L."/>
            <person name="Choi D."/>
        </authorList>
    </citation>
    <scope>NUCLEOTIDE SEQUENCE [LARGE SCALE GENOMIC DNA]</scope>
    <source>
        <strain evidence="9">cv. CM334</strain>
    </source>
</reference>